<evidence type="ECO:0000256" key="1">
    <source>
        <dbReference type="ARBA" id="ARBA00022517"/>
    </source>
</evidence>
<dbReference type="Gene3D" id="2.40.30.10">
    <property type="entry name" value="Translation factors"/>
    <property type="match status" value="1"/>
</dbReference>
<protein>
    <recommendedName>
        <fullName evidence="5">Elongation factor-like 1</fullName>
    </recommendedName>
</protein>
<dbReference type="Gene3D" id="3.90.1430.10">
    <property type="entry name" value="Yeast translation eEF2 (G' domain)"/>
    <property type="match status" value="1"/>
</dbReference>
<name>A0A0C9QW45_9CONI</name>
<dbReference type="InterPro" id="IPR000640">
    <property type="entry name" value="EFG_V-like"/>
</dbReference>
<dbReference type="Pfam" id="PF25118">
    <property type="entry name" value="EFL1"/>
    <property type="match status" value="1"/>
</dbReference>
<keyword evidence="1" id="KW-0690">Ribosome biogenesis</keyword>
<feature type="region of interest" description="Disordered" evidence="6">
    <location>
        <begin position="881"/>
        <end position="902"/>
    </location>
</feature>
<dbReference type="InterPro" id="IPR056752">
    <property type="entry name" value="EFL1"/>
</dbReference>
<evidence type="ECO:0000256" key="5">
    <source>
        <dbReference type="ARBA" id="ARBA00081809"/>
    </source>
</evidence>
<dbReference type="FunFam" id="3.30.70.870:FF:000002">
    <property type="entry name" value="Translation elongation factor 2"/>
    <property type="match status" value="1"/>
</dbReference>
<dbReference type="SUPFAM" id="SSF52540">
    <property type="entry name" value="P-loop containing nucleoside triphosphate hydrolases"/>
    <property type="match status" value="1"/>
</dbReference>
<dbReference type="Pfam" id="PF00009">
    <property type="entry name" value="GTP_EFTU"/>
    <property type="match status" value="1"/>
</dbReference>
<sequence length="1071" mass="117946">MEVVNPNPRKIRNICILAHVDHGKTTLADHLIAGAGAGLVHPKQAGKLRFMDYLDEEQKRAITMKSSAVALQFRGHTINLIDSPGHIDFCGEVSTAARLSDGAFVLVDVVEGVHIQTHAVLRQAWIEKVTPCLVLNKIDRLVTELKLSPMEAYTRLQNIVHEVNNIISSYRSEKYLSDVDSIIMGAGESADIDKGLDTQEEDEEDAFQPQKGNVAFVCALDGWGFCIGQFADLYAAKLGASATTMKKALWGNHYFIPKTKKIVGKKAASNKAKPMFVQFVLEPLWQVYESVLQGREGQAMLEKVIKSMNLTIPPRDLQHKDSKVVIQAVLSRWLPLSDTVLQMSVDCLPDPVLAQSNRISRLLPKQEVLTDANHEELLELDRVRRAVETCDFSTSVPCVAFVSKMFAIPVNMLPRKGPSGEVLDNLVEELGPGDTNAGHQEVFLAFARVFSGKISTGQKIFVLSSLYDPLKTESQQKYVQEAKVQSLYMMMGRGLEPVATASAGNVIAIRGLGQHILKSATLSSTLYCWPFASMTYQAGPILRVAIEPSKPADMGALTKGLQLLNRADPFVEVTVSGRGEQVLAAAGEVHLERCIKDLKERFARVELEVSPPIVSYRETIEADGIPFLDSSKNGLVATDFVEKITLNGKCIVRVQVMKLPSALTKVLDESSDLFQDIVEGKSGHGKTVSVSLKKKYQGEQSASEESEAIEDPVLMLRKRMIDAVETDMDSGIQEFGKKRSMEDRKTWLSLLQRIWALGPGRIGPNILLSADSPTLGGNVKAFGGVSNGDSLEVEPVLVHGSRQISEKLGLVEVSGEKSNETALFVKGDECGYDSLYMETKSLQSSIVSGFQMATAAGPLCEEPMWGLAFLVEAYMFPARSKSSDSNDLVGENGNRNDAQHPEQYGQLSGQVMTAVKEACRSAILLKKPRLVEAMYFCEVCTPTEYLGSMYAVLARRRARVLKEEMREGSDLFTVHAYVPVAESFGFADELRRWTSGAASPQLLLSHWEVLPQDPFFVPKTEEELEEFGDGSSVPPNTARKMIDSVRRRKGLPVEEKVVQHATKQRTLARKV</sequence>
<keyword evidence="3" id="KW-0378">Hydrolase</keyword>
<evidence type="ECO:0000313" key="8">
    <source>
        <dbReference type="EMBL" id="JAG88955.1"/>
    </source>
</evidence>
<dbReference type="InterPro" id="IPR014721">
    <property type="entry name" value="Ribsml_uS5_D2-typ_fold_subgr"/>
</dbReference>
<dbReference type="CDD" id="cd04096">
    <property type="entry name" value="eEF2_snRNP_like_C"/>
    <property type="match status" value="1"/>
</dbReference>
<keyword evidence="2" id="KW-0547">Nucleotide-binding</keyword>
<dbReference type="InterPro" id="IPR000795">
    <property type="entry name" value="T_Tr_GTP-bd_dom"/>
</dbReference>
<dbReference type="FunFam" id="3.40.50.300:FF:001180">
    <property type="entry name" value="Elongation factor 2-like protein"/>
    <property type="match status" value="1"/>
</dbReference>
<evidence type="ECO:0000256" key="4">
    <source>
        <dbReference type="ARBA" id="ARBA00023134"/>
    </source>
</evidence>
<dbReference type="SMART" id="SM00838">
    <property type="entry name" value="EFG_C"/>
    <property type="match status" value="1"/>
</dbReference>
<dbReference type="FunFam" id="3.90.1430.10:FF:000002">
    <property type="entry name" value="Elongation factor like GTPase 1"/>
    <property type="match status" value="1"/>
</dbReference>
<proteinExistence type="predicted"/>
<dbReference type="CDD" id="cd16268">
    <property type="entry name" value="EF2_II"/>
    <property type="match status" value="1"/>
</dbReference>
<evidence type="ECO:0000256" key="6">
    <source>
        <dbReference type="SAM" id="MobiDB-lite"/>
    </source>
</evidence>
<dbReference type="GO" id="GO:0043022">
    <property type="term" value="F:ribosome binding"/>
    <property type="evidence" value="ECO:0007669"/>
    <property type="project" value="TreeGrafter"/>
</dbReference>
<dbReference type="PROSITE" id="PS51722">
    <property type="entry name" value="G_TR_2"/>
    <property type="match status" value="1"/>
</dbReference>
<dbReference type="Gene3D" id="3.40.50.300">
    <property type="entry name" value="P-loop containing nucleotide triphosphate hydrolases"/>
    <property type="match status" value="1"/>
</dbReference>
<dbReference type="GO" id="GO:0042256">
    <property type="term" value="P:cytosolic ribosome assembly"/>
    <property type="evidence" value="ECO:0007669"/>
    <property type="project" value="TreeGrafter"/>
</dbReference>
<dbReference type="CDD" id="cd01885">
    <property type="entry name" value="EF2"/>
    <property type="match status" value="1"/>
</dbReference>
<dbReference type="PANTHER" id="PTHR42908">
    <property type="entry name" value="TRANSLATION ELONGATION FACTOR-RELATED"/>
    <property type="match status" value="1"/>
</dbReference>
<dbReference type="Pfam" id="PF14492">
    <property type="entry name" value="EFG_III"/>
    <property type="match status" value="1"/>
</dbReference>
<dbReference type="SUPFAM" id="SSF50447">
    <property type="entry name" value="Translation proteins"/>
    <property type="match status" value="1"/>
</dbReference>
<dbReference type="EMBL" id="GCHU01004541">
    <property type="protein sequence ID" value="JAG88955.1"/>
    <property type="molecule type" value="Transcribed_RNA"/>
</dbReference>
<dbReference type="GO" id="GO:0005829">
    <property type="term" value="C:cytosol"/>
    <property type="evidence" value="ECO:0007669"/>
    <property type="project" value="TreeGrafter"/>
</dbReference>
<reference evidence="8" key="1">
    <citation type="submission" date="2015-02" db="EMBL/GenBank/DDBJ databases">
        <title>A transcriptome of Wollemia nobilis - a relic of Gondwana.</title>
        <authorList>
            <person name="Chia J.Y."/>
            <person name="Leong Y.S."/>
            <person name="Abdul Karim S."/>
            <person name="Wan Azmi N."/>
            <person name="Hercus R."/>
            <person name="Croft L."/>
        </authorList>
    </citation>
    <scope>NUCLEOTIDE SEQUENCE</scope>
    <source>
        <strain evidence="8">MaeBrown</strain>
        <tissue evidence="8">Leaf</tissue>
    </source>
</reference>
<dbReference type="SUPFAM" id="SSF54211">
    <property type="entry name" value="Ribosomal protein S5 domain 2-like"/>
    <property type="match status" value="1"/>
</dbReference>
<dbReference type="InterPro" id="IPR035647">
    <property type="entry name" value="EFG_III/V"/>
</dbReference>
<organism evidence="8">
    <name type="scientific">Wollemia nobilis</name>
    <dbReference type="NCBI Taxonomy" id="56998"/>
    <lineage>
        <taxon>Eukaryota</taxon>
        <taxon>Viridiplantae</taxon>
        <taxon>Streptophyta</taxon>
        <taxon>Embryophyta</taxon>
        <taxon>Tracheophyta</taxon>
        <taxon>Spermatophyta</taxon>
        <taxon>Pinopsida</taxon>
        <taxon>Pinidae</taxon>
        <taxon>Conifers II</taxon>
        <taxon>Araucariales</taxon>
        <taxon>Araucariaceae</taxon>
        <taxon>Wollemia</taxon>
    </lineage>
</organism>
<dbReference type="Gene3D" id="3.30.70.870">
    <property type="entry name" value="Elongation Factor G (Translational Gtpase), domain 3"/>
    <property type="match status" value="1"/>
</dbReference>
<dbReference type="InterPro" id="IPR009000">
    <property type="entry name" value="Transl_B-barrel_sf"/>
</dbReference>
<feature type="domain" description="Tr-type G" evidence="7">
    <location>
        <begin position="9"/>
        <end position="211"/>
    </location>
</feature>
<evidence type="ECO:0000256" key="2">
    <source>
        <dbReference type="ARBA" id="ARBA00022741"/>
    </source>
</evidence>
<dbReference type="CDD" id="cd01681">
    <property type="entry name" value="aeEF2_snRNP_like_IV"/>
    <property type="match status" value="1"/>
</dbReference>
<dbReference type="CDD" id="cd16261">
    <property type="entry name" value="EF2_snRNP_III"/>
    <property type="match status" value="1"/>
</dbReference>
<evidence type="ECO:0000256" key="3">
    <source>
        <dbReference type="ARBA" id="ARBA00022801"/>
    </source>
</evidence>
<dbReference type="GO" id="GO:0003924">
    <property type="term" value="F:GTPase activity"/>
    <property type="evidence" value="ECO:0007669"/>
    <property type="project" value="InterPro"/>
</dbReference>
<dbReference type="Gene3D" id="3.30.230.10">
    <property type="match status" value="1"/>
</dbReference>
<accession>A0A0C9QW45</accession>
<dbReference type="FunFam" id="3.30.70.240:FF:000006">
    <property type="entry name" value="Elongation factor like GTPase 1"/>
    <property type="match status" value="1"/>
</dbReference>
<dbReference type="InterPro" id="IPR020568">
    <property type="entry name" value="Ribosomal_Su5_D2-typ_SF"/>
</dbReference>
<dbReference type="Pfam" id="PF03144">
    <property type="entry name" value="GTP_EFTU_D2"/>
    <property type="match status" value="1"/>
</dbReference>
<dbReference type="GO" id="GO:0005525">
    <property type="term" value="F:GTP binding"/>
    <property type="evidence" value="ECO:0007669"/>
    <property type="project" value="UniProtKB-KW"/>
</dbReference>
<dbReference type="InterPro" id="IPR027417">
    <property type="entry name" value="P-loop_NTPase"/>
</dbReference>
<dbReference type="InterPro" id="IPR004161">
    <property type="entry name" value="EFTu-like_2"/>
</dbReference>
<dbReference type="PANTHER" id="PTHR42908:SF3">
    <property type="entry name" value="ELONGATION FACTOR-LIKE GTPASE 1"/>
    <property type="match status" value="1"/>
</dbReference>
<dbReference type="AlphaFoldDB" id="A0A0C9QW45"/>
<dbReference type="PRINTS" id="PR00315">
    <property type="entry name" value="ELONGATNFCT"/>
</dbReference>
<dbReference type="InterPro" id="IPR041095">
    <property type="entry name" value="EFG_II"/>
</dbReference>
<dbReference type="GO" id="GO:1990904">
    <property type="term" value="C:ribonucleoprotein complex"/>
    <property type="evidence" value="ECO:0007669"/>
    <property type="project" value="TreeGrafter"/>
</dbReference>
<dbReference type="Gene3D" id="3.30.70.240">
    <property type="match status" value="1"/>
</dbReference>
<keyword evidence="4" id="KW-0342">GTP-binding</keyword>
<dbReference type="Pfam" id="PF00679">
    <property type="entry name" value="EFG_C"/>
    <property type="match status" value="1"/>
</dbReference>
<evidence type="ECO:0000259" key="7">
    <source>
        <dbReference type="PROSITE" id="PS51722"/>
    </source>
</evidence>
<dbReference type="SUPFAM" id="SSF54980">
    <property type="entry name" value="EF-G C-terminal domain-like"/>
    <property type="match status" value="2"/>
</dbReference>